<gene>
    <name evidence="8" type="primary">folB</name>
    <name evidence="8" type="ORF">ACFSDE_11715</name>
</gene>
<dbReference type="SUPFAM" id="SSF55620">
    <property type="entry name" value="Tetrahydrobiopterin biosynthesis enzymes-like"/>
    <property type="match status" value="1"/>
</dbReference>
<evidence type="ECO:0000259" key="7">
    <source>
        <dbReference type="SMART" id="SM00905"/>
    </source>
</evidence>
<evidence type="ECO:0000256" key="1">
    <source>
        <dbReference type="ARBA" id="ARBA00001353"/>
    </source>
</evidence>
<feature type="domain" description="Dihydroneopterin aldolase/epimerase" evidence="7">
    <location>
        <begin position="8"/>
        <end position="120"/>
    </location>
</feature>
<dbReference type="PANTHER" id="PTHR42844">
    <property type="entry name" value="DIHYDRONEOPTERIN ALDOLASE 1-RELATED"/>
    <property type="match status" value="1"/>
</dbReference>
<evidence type="ECO:0000256" key="5">
    <source>
        <dbReference type="ARBA" id="ARBA00023239"/>
    </source>
</evidence>
<evidence type="ECO:0000313" key="9">
    <source>
        <dbReference type="Proteomes" id="UP001597351"/>
    </source>
</evidence>
<dbReference type="NCBIfam" id="TIGR00525">
    <property type="entry name" value="folB"/>
    <property type="match status" value="1"/>
</dbReference>
<comment type="similarity">
    <text evidence="3 6">Belongs to the DHNA family.</text>
</comment>
<proteinExistence type="inferred from homology"/>
<accession>A0ABW4TLF5</accession>
<dbReference type="EMBL" id="JBHUGD010000003">
    <property type="protein sequence ID" value="MFD1947459.1"/>
    <property type="molecule type" value="Genomic_DNA"/>
</dbReference>
<dbReference type="SMART" id="SM00905">
    <property type="entry name" value="FolB"/>
    <property type="match status" value="1"/>
</dbReference>
<dbReference type="InterPro" id="IPR006157">
    <property type="entry name" value="FolB_dom"/>
</dbReference>
<evidence type="ECO:0000256" key="2">
    <source>
        <dbReference type="ARBA" id="ARBA00005013"/>
    </source>
</evidence>
<name>A0ABW4TLF5_9ACTN</name>
<organism evidence="8 9">
    <name type="scientific">Nocardioides aestuarii</name>
    <dbReference type="NCBI Taxonomy" id="252231"/>
    <lineage>
        <taxon>Bacteria</taxon>
        <taxon>Bacillati</taxon>
        <taxon>Actinomycetota</taxon>
        <taxon>Actinomycetes</taxon>
        <taxon>Propionibacteriales</taxon>
        <taxon>Nocardioidaceae</taxon>
        <taxon>Nocardioides</taxon>
    </lineage>
</organism>
<dbReference type="GO" id="GO:0004150">
    <property type="term" value="F:dihydroneopterin aldolase activity"/>
    <property type="evidence" value="ECO:0007669"/>
    <property type="project" value="UniProtKB-EC"/>
</dbReference>
<dbReference type="Pfam" id="PF02152">
    <property type="entry name" value="FolB"/>
    <property type="match status" value="1"/>
</dbReference>
<reference evidence="9" key="1">
    <citation type="journal article" date="2019" name="Int. J. Syst. Evol. Microbiol.">
        <title>The Global Catalogue of Microorganisms (GCM) 10K type strain sequencing project: providing services to taxonomists for standard genome sequencing and annotation.</title>
        <authorList>
            <consortium name="The Broad Institute Genomics Platform"/>
            <consortium name="The Broad Institute Genome Sequencing Center for Infectious Disease"/>
            <person name="Wu L."/>
            <person name="Ma J."/>
        </authorList>
    </citation>
    <scope>NUCLEOTIDE SEQUENCE [LARGE SCALE GENOMIC DNA]</scope>
    <source>
        <strain evidence="9">CGMCC 1.12477</strain>
    </source>
</reference>
<keyword evidence="9" id="KW-1185">Reference proteome</keyword>
<protein>
    <recommendedName>
        <fullName evidence="6">7,8-dihydroneopterin aldolase</fullName>
        <ecNumber evidence="6">4.1.2.25</ecNumber>
    </recommendedName>
</protein>
<dbReference type="CDD" id="cd00534">
    <property type="entry name" value="DHNA_DHNTPE"/>
    <property type="match status" value="1"/>
</dbReference>
<comment type="caution">
    <text evidence="8">The sequence shown here is derived from an EMBL/GenBank/DDBJ whole genome shotgun (WGS) entry which is preliminary data.</text>
</comment>
<dbReference type="InterPro" id="IPR006156">
    <property type="entry name" value="Dihydroneopterin_aldolase"/>
</dbReference>
<keyword evidence="4 6" id="KW-0289">Folate biosynthesis</keyword>
<evidence type="ECO:0000256" key="3">
    <source>
        <dbReference type="ARBA" id="ARBA00005708"/>
    </source>
</evidence>
<dbReference type="Proteomes" id="UP001597351">
    <property type="component" value="Unassembled WGS sequence"/>
</dbReference>
<sequence length="126" mass="14020">MTPTTDELSITGIECFAHHGVFDHERRDGQRFVIDLTLGLDTRLAAETDDLNNTVDYGTLVAQVKTAVETDPVDLVETLADRVARVCLSGRRVEWVQVTVHKPEAPIEAPFNDVALSIRRDAKEHP</sequence>
<dbReference type="Gene3D" id="3.30.1130.10">
    <property type="match status" value="1"/>
</dbReference>
<keyword evidence="5 6" id="KW-0456">Lyase</keyword>
<evidence type="ECO:0000256" key="4">
    <source>
        <dbReference type="ARBA" id="ARBA00022909"/>
    </source>
</evidence>
<comment type="catalytic activity">
    <reaction evidence="1 6">
        <text>7,8-dihydroneopterin = 6-hydroxymethyl-7,8-dihydropterin + glycolaldehyde</text>
        <dbReference type="Rhea" id="RHEA:10540"/>
        <dbReference type="ChEBI" id="CHEBI:17001"/>
        <dbReference type="ChEBI" id="CHEBI:17071"/>
        <dbReference type="ChEBI" id="CHEBI:44841"/>
        <dbReference type="EC" id="4.1.2.25"/>
    </reaction>
</comment>
<comment type="function">
    <text evidence="6">Catalyzes the conversion of 7,8-dihydroneopterin to 6-hydroxymethyl-7,8-dihydropterin.</text>
</comment>
<dbReference type="EC" id="4.1.2.25" evidence="6"/>
<comment type="pathway">
    <text evidence="2 6">Cofactor biosynthesis; tetrahydrofolate biosynthesis; 2-amino-4-hydroxy-6-hydroxymethyl-7,8-dihydropteridine diphosphate from 7,8-dihydroneopterin triphosphate: step 3/4.</text>
</comment>
<dbReference type="InterPro" id="IPR043133">
    <property type="entry name" value="GTP-CH-I_C/QueF"/>
</dbReference>
<dbReference type="NCBIfam" id="TIGR00526">
    <property type="entry name" value="folB_dom"/>
    <property type="match status" value="1"/>
</dbReference>
<evidence type="ECO:0000256" key="6">
    <source>
        <dbReference type="RuleBase" id="RU362079"/>
    </source>
</evidence>
<dbReference type="PANTHER" id="PTHR42844:SF1">
    <property type="entry name" value="DIHYDRONEOPTERIN ALDOLASE 1-RELATED"/>
    <property type="match status" value="1"/>
</dbReference>
<dbReference type="RefSeq" id="WP_343918582.1">
    <property type="nucleotide sequence ID" value="NZ_BAAAJT010000002.1"/>
</dbReference>
<evidence type="ECO:0000313" key="8">
    <source>
        <dbReference type="EMBL" id="MFD1947459.1"/>
    </source>
</evidence>